<evidence type="ECO:0000256" key="1">
    <source>
        <dbReference type="ARBA" id="ARBA00007401"/>
    </source>
</evidence>
<dbReference type="PANTHER" id="PTHR42732:SF1">
    <property type="entry name" value="BETA-MANNOSIDASE"/>
    <property type="match status" value="1"/>
</dbReference>
<keyword evidence="2 7" id="KW-0378">Hydrolase</keyword>
<evidence type="ECO:0000313" key="8">
    <source>
        <dbReference type="Proteomes" id="UP000216057"/>
    </source>
</evidence>
<dbReference type="Pfam" id="PF02836">
    <property type="entry name" value="Glyco_hydro_2_C"/>
    <property type="match status" value="1"/>
</dbReference>
<evidence type="ECO:0000256" key="3">
    <source>
        <dbReference type="ARBA" id="ARBA00023295"/>
    </source>
</evidence>
<dbReference type="PRINTS" id="PR00132">
    <property type="entry name" value="GLHYDRLASE2"/>
</dbReference>
<dbReference type="EMBL" id="MWWZ01000017">
    <property type="protein sequence ID" value="OZG64263.1"/>
    <property type="molecule type" value="Genomic_DNA"/>
</dbReference>
<name>A0A261FZB2_9BIFI</name>
<dbReference type="Gene3D" id="3.20.20.80">
    <property type="entry name" value="Glycosidases"/>
    <property type="match status" value="1"/>
</dbReference>
<evidence type="ECO:0000259" key="5">
    <source>
        <dbReference type="Pfam" id="PF00703"/>
    </source>
</evidence>
<dbReference type="InterPro" id="IPR017853">
    <property type="entry name" value="GH"/>
</dbReference>
<dbReference type="InterPro" id="IPR008979">
    <property type="entry name" value="Galactose-bd-like_sf"/>
</dbReference>
<dbReference type="GO" id="GO:0005975">
    <property type="term" value="P:carbohydrate metabolic process"/>
    <property type="evidence" value="ECO:0007669"/>
    <property type="project" value="InterPro"/>
</dbReference>
<reference evidence="7 8" key="1">
    <citation type="journal article" date="2017" name="BMC Genomics">
        <title>Comparative genomic and phylogenomic analyses of the Bifidobacteriaceae family.</title>
        <authorList>
            <person name="Lugli G.A."/>
            <person name="Milani C."/>
            <person name="Turroni F."/>
            <person name="Duranti S."/>
            <person name="Mancabelli L."/>
            <person name="Mangifesta M."/>
            <person name="Ferrario C."/>
            <person name="Modesto M."/>
            <person name="Mattarelli P."/>
            <person name="Jiri K."/>
            <person name="van Sinderen D."/>
            <person name="Ventura M."/>
        </authorList>
    </citation>
    <scope>NUCLEOTIDE SEQUENCE [LARGE SCALE GENOMIC DNA]</scope>
    <source>
        <strain evidence="7 8">DSM 100216</strain>
    </source>
</reference>
<protein>
    <submittedName>
        <fullName evidence="7">Glycosyl hydrolases family 2, TIM barrel domain-containing protein</fullName>
    </submittedName>
</protein>
<gene>
    <name evidence="7" type="ORF">BEUL_2224</name>
</gene>
<evidence type="ECO:0000313" key="7">
    <source>
        <dbReference type="EMBL" id="OZG64263.1"/>
    </source>
</evidence>
<keyword evidence="3" id="KW-0326">Glycosidase</keyword>
<dbReference type="SUPFAM" id="SSF49303">
    <property type="entry name" value="beta-Galactosidase/glucuronidase domain"/>
    <property type="match status" value="1"/>
</dbReference>
<evidence type="ECO:0000259" key="6">
    <source>
        <dbReference type="Pfam" id="PF02836"/>
    </source>
</evidence>
<feature type="domain" description="Glycoside hydrolase family 2 immunoglobulin-like beta-sandwich" evidence="5">
    <location>
        <begin position="262"/>
        <end position="363"/>
    </location>
</feature>
<dbReference type="InterPro" id="IPR006103">
    <property type="entry name" value="Glyco_hydro_2_cat"/>
</dbReference>
<dbReference type="Gene3D" id="2.60.40.10">
    <property type="entry name" value="Immunoglobulins"/>
    <property type="match status" value="2"/>
</dbReference>
<dbReference type="GO" id="GO:0004553">
    <property type="term" value="F:hydrolase activity, hydrolyzing O-glycosyl compounds"/>
    <property type="evidence" value="ECO:0007669"/>
    <property type="project" value="InterPro"/>
</dbReference>
<dbReference type="SUPFAM" id="SSF49785">
    <property type="entry name" value="Galactose-binding domain-like"/>
    <property type="match status" value="1"/>
</dbReference>
<organism evidence="7 8">
    <name type="scientific">Bifidobacterium eulemuris</name>
    <dbReference type="NCBI Taxonomy" id="1765219"/>
    <lineage>
        <taxon>Bacteria</taxon>
        <taxon>Bacillati</taxon>
        <taxon>Actinomycetota</taxon>
        <taxon>Actinomycetes</taxon>
        <taxon>Bifidobacteriales</taxon>
        <taxon>Bifidobacteriaceae</taxon>
        <taxon>Bifidobacterium</taxon>
    </lineage>
</organism>
<dbReference type="PANTHER" id="PTHR42732">
    <property type="entry name" value="BETA-GALACTOSIDASE"/>
    <property type="match status" value="1"/>
</dbReference>
<dbReference type="InterPro" id="IPR051913">
    <property type="entry name" value="GH2_Domain-Containing"/>
</dbReference>
<dbReference type="Gene3D" id="2.60.120.260">
    <property type="entry name" value="Galactose-binding domain-like"/>
    <property type="match status" value="1"/>
</dbReference>
<dbReference type="AlphaFoldDB" id="A0A261FZB2"/>
<dbReference type="InterPro" id="IPR036156">
    <property type="entry name" value="Beta-gal/glucu_dom_sf"/>
</dbReference>
<dbReference type="InterPro" id="IPR006101">
    <property type="entry name" value="Glyco_hydro_2"/>
</dbReference>
<proteinExistence type="inferred from homology"/>
<dbReference type="InterPro" id="IPR013783">
    <property type="entry name" value="Ig-like_fold"/>
</dbReference>
<evidence type="ECO:0000256" key="2">
    <source>
        <dbReference type="ARBA" id="ARBA00022801"/>
    </source>
</evidence>
<evidence type="ECO:0000256" key="4">
    <source>
        <dbReference type="SAM" id="MobiDB-lite"/>
    </source>
</evidence>
<feature type="region of interest" description="Disordered" evidence="4">
    <location>
        <begin position="1"/>
        <end position="25"/>
    </location>
</feature>
<comment type="similarity">
    <text evidence="1">Belongs to the glycosyl hydrolase 2 family.</text>
</comment>
<accession>A0A261FZB2</accession>
<feature type="compositionally biased region" description="Polar residues" evidence="4">
    <location>
        <begin position="1"/>
        <end position="15"/>
    </location>
</feature>
<dbReference type="Pfam" id="PF00703">
    <property type="entry name" value="Glyco_hydro_2"/>
    <property type="match status" value="1"/>
</dbReference>
<dbReference type="Proteomes" id="UP000216057">
    <property type="component" value="Unassembled WGS sequence"/>
</dbReference>
<comment type="caution">
    <text evidence="7">The sequence shown here is derived from an EMBL/GenBank/DDBJ whole genome shotgun (WGS) entry which is preliminary data.</text>
</comment>
<dbReference type="SUPFAM" id="SSF51445">
    <property type="entry name" value="(Trans)glycosidases"/>
    <property type="match status" value="1"/>
</dbReference>
<dbReference type="InterPro" id="IPR006102">
    <property type="entry name" value="Ig-like_GH2"/>
</dbReference>
<sequence length="865" mass="97068">MQSSAMTPLTTQPQASAPGFATPPARIPVTSDLRVRDNALKTLLNHGAERRLIDLTQADWMFSSHGGSIDSLEPAAAGYDDSTWTHVTLPHTWNAEDTCNGVLGDMRRTVGWYRTHLNIDAGALDGRVAYLEFLGANTMTSVYVNGIRQTITPKTPADDARDTGDRTTHLGGYAAFRVNIGSDLHEGDNVIAVRVDNRFDARVAPLFADFDFYGGIYREAYLVIADTVHIDLDDYGSSGLYVATPNAGKRDSSDRPEHLGRTVVRARLVNNSDYTRQVVATVRIAQADGAIVVSERRQVEIAANDGTTIVQEMEVDDPHLWRPIDYSRGADRSDVGYQYTVLLQIADSDGNPIDSVVERIGYRWFHVDPETGFHINGVSHPLRGVARHQEREGVGNCLTNANHLEDIRIALDLGANYLRLAHYPHANYFYDLCDANGIVVWAEIPFVDWVGEDPAFANVTCAQMTELVRQQFNRPSICFWGLQNEVGNRATSNSWIAMPELMERLDSIVHQEDPTRYTTQATDQFEAHSSYENWSSDLISWNIYPSWYMEPGFGLLMDKRRAAETRPLGVSEYGAGANIRQHALHPTCDEVRPNGSWHPEEFQCDIHEEALAYINTHPWIWSSSAWSLFDFSVDHRPSEAGRFELNNKGLVTRDRRTRKDAFYLYKANWNHADPFVHLVSKRYHVRAEGPTDIRIYSNTDRVWVKISHDGMPQTKIQAEYRGNGVFVVPGQMQEPGIYTVWAYGSTDGCDTETVKDSAIWTRLPDNTVADDRPSATEIRHTGEPASIVAHENSGFTFDTATRRMVADRELSQITPAQWEKAFEVRGDGRLDFHAILPANLTPADYALFTDEQGNVIRIDVVSSIK</sequence>
<feature type="domain" description="Glycoside hydrolase family 2 catalytic" evidence="6">
    <location>
        <begin position="372"/>
        <end position="669"/>
    </location>
</feature>